<evidence type="ECO:0000256" key="1">
    <source>
        <dbReference type="SAM" id="SignalP"/>
    </source>
</evidence>
<evidence type="ECO:0000313" key="2">
    <source>
        <dbReference type="EMBL" id="GAM75825.1"/>
    </source>
</evidence>
<evidence type="ECO:0000313" key="3">
    <source>
        <dbReference type="Proteomes" id="UP000031666"/>
    </source>
</evidence>
<dbReference type="AlphaFoldDB" id="A0A0B8Q831"/>
<organism evidence="2 3">
    <name type="scientific">Vibrio ishigakensis</name>
    <dbReference type="NCBI Taxonomy" id="1481914"/>
    <lineage>
        <taxon>Bacteria</taxon>
        <taxon>Pseudomonadati</taxon>
        <taxon>Pseudomonadota</taxon>
        <taxon>Gammaproteobacteria</taxon>
        <taxon>Vibrionales</taxon>
        <taxon>Vibrionaceae</taxon>
        <taxon>Vibrio</taxon>
    </lineage>
</organism>
<dbReference type="Proteomes" id="UP000031666">
    <property type="component" value="Unassembled WGS sequence"/>
</dbReference>
<reference evidence="2 3" key="1">
    <citation type="submission" date="2015-01" db="EMBL/GenBank/DDBJ databases">
        <title>Vibrio sp. C94 JCM 19241 whole genome shotgun sequence.</title>
        <authorList>
            <person name="Sawabe T."/>
            <person name="Meirelles P."/>
            <person name="Feng G."/>
            <person name="Sayaka M."/>
            <person name="Hattori M."/>
            <person name="Ohkuma M."/>
        </authorList>
    </citation>
    <scope>NUCLEOTIDE SEQUENCE [LARGE SCALE GENOMIC DNA]</scope>
    <source>
        <strain evidence="3">JCM 19241</strain>
    </source>
</reference>
<accession>A0A0B8Q831</accession>
<protein>
    <submittedName>
        <fullName evidence="2">Uncharacterized protein</fullName>
    </submittedName>
</protein>
<name>A0A0B8Q831_9VIBR</name>
<gene>
    <name evidence="2" type="ORF">JCM19241_123</name>
</gene>
<feature type="signal peptide" evidence="1">
    <location>
        <begin position="1"/>
        <end position="29"/>
    </location>
</feature>
<keyword evidence="1" id="KW-0732">Signal</keyword>
<reference evidence="2 3" key="2">
    <citation type="submission" date="2015-01" db="EMBL/GenBank/DDBJ databases">
        <authorList>
            <consortium name="NBRP consortium"/>
            <person name="Sawabe T."/>
            <person name="Meirelles P."/>
            <person name="Feng G."/>
            <person name="Sayaka M."/>
            <person name="Hattori M."/>
            <person name="Ohkuma M."/>
        </authorList>
    </citation>
    <scope>NUCLEOTIDE SEQUENCE [LARGE SCALE GENOMIC DNA]</scope>
    <source>
        <strain evidence="3">JCM 19241</strain>
    </source>
</reference>
<dbReference type="EMBL" id="BBSC01000005">
    <property type="protein sequence ID" value="GAM75825.1"/>
    <property type="molecule type" value="Genomic_DNA"/>
</dbReference>
<comment type="caution">
    <text evidence="2">The sequence shown here is derived from an EMBL/GenBank/DDBJ whole genome shotgun (WGS) entry which is preliminary data.</text>
</comment>
<proteinExistence type="predicted"/>
<dbReference type="STRING" id="1481914.JCM19241_123"/>
<sequence>MGELMNKILRKTTTAIALLASLIALPTMADQEQMDKKALADKAAKELANPNTALASLNFKFQYYGGYEDGGSSSTVLFQPQCHSR</sequence>
<feature type="chain" id="PRO_5002123054" evidence="1">
    <location>
        <begin position="30"/>
        <end position="85"/>
    </location>
</feature>